<evidence type="ECO:0000259" key="5">
    <source>
        <dbReference type="Pfam" id="PF04376"/>
    </source>
</evidence>
<dbReference type="NCBIfam" id="NF002342">
    <property type="entry name" value="PRK01305.1-3"/>
    <property type="match status" value="1"/>
</dbReference>
<keyword evidence="2 4" id="KW-0808">Transferase</keyword>
<proteinExistence type="inferred from homology"/>
<feature type="domain" description="N-end rule aminoacyl transferase C-terminal" evidence="6">
    <location>
        <begin position="151"/>
        <end position="273"/>
    </location>
</feature>
<comment type="catalytic activity">
    <reaction evidence="4">
        <text>N-terminal L-glutamyl-[protein] + L-leucyl-tRNA(Leu) = N-terminal L-leucyl-L-glutamyl-[protein] + tRNA(Leu) + H(+)</text>
        <dbReference type="Rhea" id="RHEA:50412"/>
        <dbReference type="Rhea" id="RHEA-COMP:9613"/>
        <dbReference type="Rhea" id="RHEA-COMP:9622"/>
        <dbReference type="Rhea" id="RHEA-COMP:12664"/>
        <dbReference type="Rhea" id="RHEA-COMP:12668"/>
        <dbReference type="ChEBI" id="CHEBI:15378"/>
        <dbReference type="ChEBI" id="CHEBI:64721"/>
        <dbReference type="ChEBI" id="CHEBI:78442"/>
        <dbReference type="ChEBI" id="CHEBI:78494"/>
        <dbReference type="ChEBI" id="CHEBI:133041"/>
        <dbReference type="EC" id="2.3.2.29"/>
    </reaction>
</comment>
<sequence>MTSFAARWWFAAWAACEKSADYPLPKPVNYANLNPTLTRTDCDVKHRLQIPLRHFFATPPTPCPYLQGRLERKVVTLLAGDDPDGLHNALSQAGFRRSQDLAYRPACENCNACVPVRVPAADFQPDQAQRRVLRRNSGVMARRLPAYATREHYQVFRRYVTARHDGGGMADMEFADYRAMVEDSPVRSGLTEFRNADGRLFGVCLIDEMNDGISLVYSYFDPDFENRSPGSFIILWHIQNACDLGVPYVYLGYWISESRKMAYKSRFRPLEALTQEGWRLLDQEADPIPQAAPAVPTFV</sequence>
<dbReference type="InterPro" id="IPR007472">
    <property type="entry name" value="N-end_Aminoacyl_Trfase_C"/>
</dbReference>
<dbReference type="GO" id="GO:0008914">
    <property type="term" value="F:leucyl-tRNA--protein transferase activity"/>
    <property type="evidence" value="ECO:0007669"/>
    <property type="project" value="UniProtKB-UniRule"/>
</dbReference>
<dbReference type="HAMAP" id="MF_00689">
    <property type="entry name" value="Bpt"/>
    <property type="match status" value="1"/>
</dbReference>
<dbReference type="GO" id="GO:0071596">
    <property type="term" value="P:ubiquitin-dependent protein catabolic process via the N-end rule pathway"/>
    <property type="evidence" value="ECO:0007669"/>
    <property type="project" value="InterPro"/>
</dbReference>
<feature type="domain" description="N-end aminoacyl transferase N-terminal" evidence="5">
    <location>
        <begin position="62"/>
        <end position="131"/>
    </location>
</feature>
<dbReference type="InterPro" id="IPR017138">
    <property type="entry name" value="Asp_Glu_LeuTrfase"/>
</dbReference>
<dbReference type="OrthoDB" id="9782022at2"/>
<dbReference type="PANTHER" id="PTHR21367:SF1">
    <property type="entry name" value="ARGINYL-TRNA--PROTEIN TRANSFERASE 1"/>
    <property type="match status" value="1"/>
</dbReference>
<dbReference type="GO" id="GO:0005737">
    <property type="term" value="C:cytoplasm"/>
    <property type="evidence" value="ECO:0007669"/>
    <property type="project" value="UniProtKB-SubCell"/>
</dbReference>
<dbReference type="KEGG" id="fer:FNB15_16405"/>
<gene>
    <name evidence="4" type="primary">bpt</name>
    <name evidence="7" type="ORF">FNB15_16405</name>
</gene>
<dbReference type="AlphaFoldDB" id="A0A516H4Q4"/>
<accession>A0A516H4Q4</accession>
<dbReference type="EC" id="2.3.2.29" evidence="4"/>
<dbReference type="InterPro" id="IPR016181">
    <property type="entry name" value="Acyl_CoA_acyltransferase"/>
</dbReference>
<evidence type="ECO:0000313" key="7">
    <source>
        <dbReference type="EMBL" id="QDO98758.1"/>
    </source>
</evidence>
<evidence type="ECO:0000256" key="4">
    <source>
        <dbReference type="HAMAP-Rule" id="MF_00689"/>
    </source>
</evidence>
<keyword evidence="8" id="KW-1185">Reference proteome</keyword>
<dbReference type="Proteomes" id="UP000317496">
    <property type="component" value="Chromosome"/>
</dbReference>
<dbReference type="Pfam" id="PF04377">
    <property type="entry name" value="ATE_C"/>
    <property type="match status" value="1"/>
</dbReference>
<dbReference type="EMBL" id="CP041636">
    <property type="protein sequence ID" value="QDO98758.1"/>
    <property type="molecule type" value="Genomic_DNA"/>
</dbReference>
<dbReference type="Pfam" id="PF04376">
    <property type="entry name" value="ATE_N"/>
    <property type="match status" value="1"/>
</dbReference>
<dbReference type="NCBIfam" id="NF002343">
    <property type="entry name" value="PRK01305.1-4"/>
    <property type="match status" value="1"/>
</dbReference>
<comment type="catalytic activity">
    <reaction evidence="4">
        <text>N-terminal L-aspartyl-[protein] + L-leucyl-tRNA(Leu) = N-terminal L-leucyl-L-aspartyl-[protein] + tRNA(Leu) + H(+)</text>
        <dbReference type="Rhea" id="RHEA:50420"/>
        <dbReference type="Rhea" id="RHEA-COMP:9613"/>
        <dbReference type="Rhea" id="RHEA-COMP:9622"/>
        <dbReference type="Rhea" id="RHEA-COMP:12669"/>
        <dbReference type="Rhea" id="RHEA-COMP:12674"/>
        <dbReference type="ChEBI" id="CHEBI:15378"/>
        <dbReference type="ChEBI" id="CHEBI:64720"/>
        <dbReference type="ChEBI" id="CHEBI:78442"/>
        <dbReference type="ChEBI" id="CHEBI:78494"/>
        <dbReference type="ChEBI" id="CHEBI:133042"/>
        <dbReference type="EC" id="2.3.2.29"/>
    </reaction>
</comment>
<keyword evidence="3 4" id="KW-0012">Acyltransferase</keyword>
<dbReference type="NCBIfam" id="NF002346">
    <property type="entry name" value="PRK01305.2-3"/>
    <property type="match status" value="1"/>
</dbReference>
<dbReference type="PANTHER" id="PTHR21367">
    <property type="entry name" value="ARGININE-TRNA-PROTEIN TRANSFERASE 1"/>
    <property type="match status" value="1"/>
</dbReference>
<evidence type="ECO:0000259" key="6">
    <source>
        <dbReference type="Pfam" id="PF04377"/>
    </source>
</evidence>
<comment type="function">
    <text evidence="4">Functions in the N-end rule pathway of protein degradation where it conjugates Leu from its aminoacyl-tRNA to the N-termini of proteins containing an N-terminal aspartate or glutamate.</text>
</comment>
<evidence type="ECO:0000256" key="2">
    <source>
        <dbReference type="ARBA" id="ARBA00022679"/>
    </source>
</evidence>
<organism evidence="7 8">
    <name type="scientific">Ferrovibrio terrae</name>
    <dbReference type="NCBI Taxonomy" id="2594003"/>
    <lineage>
        <taxon>Bacteria</taxon>
        <taxon>Pseudomonadati</taxon>
        <taxon>Pseudomonadota</taxon>
        <taxon>Alphaproteobacteria</taxon>
        <taxon>Rhodospirillales</taxon>
        <taxon>Rhodospirillaceae</taxon>
        <taxon>Ferrovibrio</taxon>
    </lineage>
</organism>
<dbReference type="GO" id="GO:0004057">
    <property type="term" value="F:arginyl-tRNA--protein transferase activity"/>
    <property type="evidence" value="ECO:0007669"/>
    <property type="project" value="InterPro"/>
</dbReference>
<evidence type="ECO:0000256" key="3">
    <source>
        <dbReference type="ARBA" id="ARBA00023315"/>
    </source>
</evidence>
<protein>
    <recommendedName>
        <fullName evidence="4">Aspartate/glutamate leucyltransferase</fullName>
        <ecNumber evidence="4">2.3.2.29</ecNumber>
    </recommendedName>
</protein>
<comment type="subcellular location">
    <subcellularLocation>
        <location evidence="4">Cytoplasm</location>
    </subcellularLocation>
</comment>
<dbReference type="InterPro" id="IPR007471">
    <property type="entry name" value="N-end_Aminoacyl_Trfase_N"/>
</dbReference>
<name>A0A516H4Q4_9PROT</name>
<keyword evidence="1 4" id="KW-0963">Cytoplasm</keyword>
<dbReference type="SUPFAM" id="SSF55729">
    <property type="entry name" value="Acyl-CoA N-acyltransferases (Nat)"/>
    <property type="match status" value="1"/>
</dbReference>
<comment type="similarity">
    <text evidence="4">Belongs to the R-transferase family. Bpt subfamily.</text>
</comment>
<evidence type="ECO:0000256" key="1">
    <source>
        <dbReference type="ARBA" id="ARBA00022490"/>
    </source>
</evidence>
<dbReference type="NCBIfam" id="NF002341">
    <property type="entry name" value="PRK01305.1-1"/>
    <property type="match status" value="1"/>
</dbReference>
<reference evidence="7 8" key="1">
    <citation type="submission" date="2019-07" db="EMBL/GenBank/DDBJ databases">
        <title>Genome sequencing for Ferrovibrio sp. K5.</title>
        <authorList>
            <person name="Park S.-J."/>
        </authorList>
    </citation>
    <scope>NUCLEOTIDE SEQUENCE [LARGE SCALE GENOMIC DNA]</scope>
    <source>
        <strain evidence="7 8">K5</strain>
    </source>
</reference>
<evidence type="ECO:0000313" key="8">
    <source>
        <dbReference type="Proteomes" id="UP000317496"/>
    </source>
</evidence>
<dbReference type="InterPro" id="IPR030700">
    <property type="entry name" value="N-end_Aminoacyl_Trfase"/>
</dbReference>